<dbReference type="AlphaFoldDB" id="K6DFM7"/>
<dbReference type="InterPro" id="IPR000748">
    <property type="entry name" value="PsdUridine_synth_RsuA/RluB/E/F"/>
</dbReference>
<dbReference type="Gene3D" id="3.10.290.10">
    <property type="entry name" value="RNA-binding S4 domain"/>
    <property type="match status" value="1"/>
</dbReference>
<dbReference type="PANTHER" id="PTHR47683:SF2">
    <property type="entry name" value="RNA-BINDING S4 DOMAIN-CONTAINING PROTEIN"/>
    <property type="match status" value="1"/>
</dbReference>
<proteinExistence type="inferred from homology"/>
<dbReference type="GO" id="GO:0000455">
    <property type="term" value="P:enzyme-directed rRNA pseudouridine synthesis"/>
    <property type="evidence" value="ECO:0007669"/>
    <property type="project" value="UniProtKB-ARBA"/>
</dbReference>
<dbReference type="FunFam" id="3.30.70.1560:FF:000002">
    <property type="entry name" value="Pseudouridine synthase"/>
    <property type="match status" value="1"/>
</dbReference>
<evidence type="ECO:0000256" key="1">
    <source>
        <dbReference type="ARBA" id="ARBA00008348"/>
    </source>
</evidence>
<dbReference type="GO" id="GO:0120159">
    <property type="term" value="F:rRNA pseudouridine synthase activity"/>
    <property type="evidence" value="ECO:0007669"/>
    <property type="project" value="UniProtKB-ARBA"/>
</dbReference>
<reference evidence="6 7" key="1">
    <citation type="journal article" date="2012" name="Front. Microbiol.">
        <title>Redundancy and modularity in membrane-associated dissimilatory nitrate reduction in Bacillus.</title>
        <authorList>
            <person name="Heylen K."/>
            <person name="Keltjens J."/>
        </authorList>
    </citation>
    <scope>NUCLEOTIDE SEQUENCE [LARGE SCALE GENOMIC DNA]</scope>
    <source>
        <strain evidence="6 7">LMG 9581</strain>
    </source>
</reference>
<evidence type="ECO:0000313" key="6">
    <source>
        <dbReference type="EMBL" id="EKN67109.1"/>
    </source>
</evidence>
<dbReference type="NCBIfam" id="TIGR00093">
    <property type="entry name" value="pseudouridine synthase"/>
    <property type="match status" value="1"/>
</dbReference>
<dbReference type="PROSITE" id="PS01149">
    <property type="entry name" value="PSI_RSU"/>
    <property type="match status" value="1"/>
</dbReference>
<keyword evidence="7" id="KW-1185">Reference proteome</keyword>
<dbReference type="Proteomes" id="UP000006315">
    <property type="component" value="Unassembled WGS sequence"/>
</dbReference>
<protein>
    <recommendedName>
        <fullName evidence="4">Pseudouridine synthase</fullName>
        <ecNumber evidence="4">5.4.99.-</ecNumber>
    </recommendedName>
</protein>
<dbReference type="SUPFAM" id="SSF55120">
    <property type="entry name" value="Pseudouridine synthase"/>
    <property type="match status" value="1"/>
</dbReference>
<comment type="similarity">
    <text evidence="1 4">Belongs to the pseudouridine synthase RsuA family.</text>
</comment>
<dbReference type="InterPro" id="IPR006145">
    <property type="entry name" value="PsdUridine_synth_RsuA/RluA"/>
</dbReference>
<evidence type="ECO:0000259" key="5">
    <source>
        <dbReference type="SMART" id="SM00363"/>
    </source>
</evidence>
<dbReference type="InterPro" id="IPR042092">
    <property type="entry name" value="PsdUridine_s_RsuA/RluB/E/F_cat"/>
</dbReference>
<dbReference type="Pfam" id="PF00849">
    <property type="entry name" value="PseudoU_synth_2"/>
    <property type="match status" value="1"/>
</dbReference>
<dbReference type="STRING" id="1131731.BAZO_10428"/>
<evidence type="ECO:0000256" key="4">
    <source>
        <dbReference type="RuleBase" id="RU003887"/>
    </source>
</evidence>
<gene>
    <name evidence="6" type="ORF">BAZO_10428</name>
</gene>
<dbReference type="EMBL" id="AJLR01000057">
    <property type="protein sequence ID" value="EKN67109.1"/>
    <property type="molecule type" value="Genomic_DNA"/>
</dbReference>
<sequence>MRINKYISNSGFCSRREAERLIRAGRVTVNGESPEQNYIVTSDDVVFIDGKPLPFKKSDLYIALNKPVGVVCTNAKSVKNNIADYMNYPERIFAIGRLDKDSEGLILLTNDGEIAHKILYSEHEHEKEYIVTVDKPITNAFINEMKQGVEILNTITKPCKVQPINETTFRIILTQGLNRQIRRMCKQLTYKVVRLQRVRIMNINIDELDYGKWRNLTDSEVFELKSQLN</sequence>
<dbReference type="Pfam" id="PF01479">
    <property type="entry name" value="S4"/>
    <property type="match status" value="1"/>
</dbReference>
<dbReference type="GO" id="GO:0003723">
    <property type="term" value="F:RNA binding"/>
    <property type="evidence" value="ECO:0007669"/>
    <property type="project" value="UniProtKB-KW"/>
</dbReference>
<dbReference type="SMART" id="SM00363">
    <property type="entry name" value="S4"/>
    <property type="match status" value="1"/>
</dbReference>
<dbReference type="InterPro" id="IPR018496">
    <property type="entry name" value="PsdUridine_synth_RsuA/RluB_CS"/>
</dbReference>
<accession>K6DFM7</accession>
<feature type="domain" description="RNA-binding S4" evidence="5">
    <location>
        <begin position="1"/>
        <end position="61"/>
    </location>
</feature>
<dbReference type="RefSeq" id="WP_003331391.1">
    <property type="nucleotide sequence ID" value="NZ_AJLR01000057.1"/>
</dbReference>
<comment type="caution">
    <text evidence="6">The sequence shown here is derived from an EMBL/GenBank/DDBJ whole genome shotgun (WGS) entry which is preliminary data.</text>
</comment>
<dbReference type="CDD" id="cd02554">
    <property type="entry name" value="PseudoU_synth_RluF"/>
    <property type="match status" value="1"/>
</dbReference>
<dbReference type="InterPro" id="IPR050343">
    <property type="entry name" value="RsuA_PseudoU_synthase"/>
</dbReference>
<evidence type="ECO:0000256" key="3">
    <source>
        <dbReference type="PROSITE-ProRule" id="PRU00182"/>
    </source>
</evidence>
<dbReference type="Gene3D" id="3.30.70.580">
    <property type="entry name" value="Pseudouridine synthase I, catalytic domain, N-terminal subdomain"/>
    <property type="match status" value="1"/>
</dbReference>
<dbReference type="InterPro" id="IPR002942">
    <property type="entry name" value="S4_RNA-bd"/>
</dbReference>
<dbReference type="InterPro" id="IPR020094">
    <property type="entry name" value="TruA/RsuA/RluB/E/F_N"/>
</dbReference>
<dbReference type="Gene3D" id="3.30.70.1560">
    <property type="entry name" value="Alpha-L RNA-binding motif"/>
    <property type="match status" value="1"/>
</dbReference>
<evidence type="ECO:0000256" key="2">
    <source>
        <dbReference type="ARBA" id="ARBA00023235"/>
    </source>
</evidence>
<dbReference type="EC" id="5.4.99.-" evidence="4"/>
<keyword evidence="3" id="KW-0694">RNA-binding</keyword>
<evidence type="ECO:0000313" key="7">
    <source>
        <dbReference type="Proteomes" id="UP000006315"/>
    </source>
</evidence>
<dbReference type="CDD" id="cd00165">
    <property type="entry name" value="S4"/>
    <property type="match status" value="1"/>
</dbReference>
<dbReference type="PROSITE" id="PS50889">
    <property type="entry name" value="S4"/>
    <property type="match status" value="1"/>
</dbReference>
<keyword evidence="2 4" id="KW-0413">Isomerase</keyword>
<dbReference type="SUPFAM" id="SSF55174">
    <property type="entry name" value="Alpha-L RNA-binding motif"/>
    <property type="match status" value="1"/>
</dbReference>
<name>K6DFM7_SCHAZ</name>
<dbReference type="InterPro" id="IPR036986">
    <property type="entry name" value="S4_RNA-bd_sf"/>
</dbReference>
<dbReference type="PATRIC" id="fig|1131731.3.peg.2178"/>
<dbReference type="PANTHER" id="PTHR47683">
    <property type="entry name" value="PSEUDOURIDINE SYNTHASE FAMILY PROTEIN-RELATED"/>
    <property type="match status" value="1"/>
</dbReference>
<dbReference type="FunFam" id="3.10.290.10:FF:000003">
    <property type="entry name" value="Pseudouridine synthase"/>
    <property type="match status" value="1"/>
</dbReference>
<organism evidence="6 7">
    <name type="scientific">Schinkia azotoformans LMG 9581</name>
    <dbReference type="NCBI Taxonomy" id="1131731"/>
    <lineage>
        <taxon>Bacteria</taxon>
        <taxon>Bacillati</taxon>
        <taxon>Bacillota</taxon>
        <taxon>Bacilli</taxon>
        <taxon>Bacillales</taxon>
        <taxon>Bacillaceae</taxon>
        <taxon>Calidifontibacillus/Schinkia group</taxon>
        <taxon>Schinkia</taxon>
    </lineage>
</organism>
<dbReference type="InterPro" id="IPR020103">
    <property type="entry name" value="PsdUridine_synth_cat_dom_sf"/>
</dbReference>